<evidence type="ECO:0000256" key="10">
    <source>
        <dbReference type="ARBA" id="ARBA00022840"/>
    </source>
</evidence>
<dbReference type="AlphaFoldDB" id="U3GZW1"/>
<dbReference type="PANTHER" id="PTHR12213:SF0">
    <property type="entry name" value="CORRINOID ADENOSYLTRANSFERASE MMAB"/>
    <property type="match status" value="1"/>
</dbReference>
<dbReference type="InterPro" id="IPR029499">
    <property type="entry name" value="PduO-typ"/>
</dbReference>
<dbReference type="PANTHER" id="PTHR12213">
    <property type="entry name" value="CORRINOID ADENOSYLTRANSFERASE"/>
    <property type="match status" value="1"/>
</dbReference>
<dbReference type="NCBIfam" id="TIGR00636">
    <property type="entry name" value="PduO_Nterm"/>
    <property type="match status" value="1"/>
</dbReference>
<comment type="catalytic activity">
    <reaction evidence="15 17">
        <text>2 cob(II)yrinate a,c diamide + reduced [electron-transfer flavoprotein] + 2 ATP = 2 adenosylcob(III)yrinate a,c-diamide + 2 triphosphate + oxidized [electron-transfer flavoprotein] + 3 H(+)</text>
        <dbReference type="Rhea" id="RHEA:11528"/>
        <dbReference type="Rhea" id="RHEA-COMP:10685"/>
        <dbReference type="Rhea" id="RHEA-COMP:10686"/>
        <dbReference type="ChEBI" id="CHEBI:15378"/>
        <dbReference type="ChEBI" id="CHEBI:18036"/>
        <dbReference type="ChEBI" id="CHEBI:30616"/>
        <dbReference type="ChEBI" id="CHEBI:57692"/>
        <dbReference type="ChEBI" id="CHEBI:58307"/>
        <dbReference type="ChEBI" id="CHEBI:58503"/>
        <dbReference type="ChEBI" id="CHEBI:58537"/>
        <dbReference type="EC" id="2.5.1.17"/>
    </reaction>
</comment>
<dbReference type="eggNOG" id="COG2096">
    <property type="taxonomic scope" value="Bacteria"/>
</dbReference>
<dbReference type="KEGG" id="caz:CARG_08295"/>
<keyword evidence="6" id="KW-0963">Cytoplasm</keyword>
<dbReference type="GeneID" id="78250401"/>
<evidence type="ECO:0000256" key="3">
    <source>
        <dbReference type="ARBA" id="ARBA00007487"/>
    </source>
</evidence>
<evidence type="ECO:0000256" key="9">
    <source>
        <dbReference type="ARBA" id="ARBA00022741"/>
    </source>
</evidence>
<dbReference type="GO" id="GO:0006779">
    <property type="term" value="P:porphyrin-containing compound biosynthetic process"/>
    <property type="evidence" value="ECO:0007669"/>
    <property type="project" value="UniProtKB-KW"/>
</dbReference>
<keyword evidence="8 17" id="KW-0808">Transferase</keyword>
<comment type="catalytic activity">
    <reaction evidence="16 17">
        <text>2 cob(II)alamin + reduced [electron-transfer flavoprotein] + 2 ATP = 2 adenosylcob(III)alamin + 2 triphosphate + oxidized [electron-transfer flavoprotein] + 3 H(+)</text>
        <dbReference type="Rhea" id="RHEA:28671"/>
        <dbReference type="Rhea" id="RHEA-COMP:10685"/>
        <dbReference type="Rhea" id="RHEA-COMP:10686"/>
        <dbReference type="ChEBI" id="CHEBI:15378"/>
        <dbReference type="ChEBI" id="CHEBI:16304"/>
        <dbReference type="ChEBI" id="CHEBI:18036"/>
        <dbReference type="ChEBI" id="CHEBI:18408"/>
        <dbReference type="ChEBI" id="CHEBI:30616"/>
        <dbReference type="ChEBI" id="CHEBI:57692"/>
        <dbReference type="ChEBI" id="CHEBI:58307"/>
        <dbReference type="EC" id="2.5.1.17"/>
    </reaction>
</comment>
<dbReference type="HOGENOM" id="CLU_083486_0_0_11"/>
<dbReference type="EMBL" id="CP006365">
    <property type="protein sequence ID" value="AGU15767.1"/>
    <property type="molecule type" value="Genomic_DNA"/>
</dbReference>
<evidence type="ECO:0000256" key="12">
    <source>
        <dbReference type="ARBA" id="ARBA00031529"/>
    </source>
</evidence>
<evidence type="ECO:0000313" key="19">
    <source>
        <dbReference type="EMBL" id="AGU15767.1"/>
    </source>
</evidence>
<evidence type="ECO:0000256" key="11">
    <source>
        <dbReference type="ARBA" id="ARBA00023244"/>
    </source>
</evidence>
<keyword evidence="10 17" id="KW-0067">ATP-binding</keyword>
<accession>U3GZW1</accession>
<proteinExistence type="inferred from homology"/>
<dbReference type="SUPFAM" id="SSF89028">
    <property type="entry name" value="Cobalamin adenosyltransferase-like"/>
    <property type="match status" value="1"/>
</dbReference>
<evidence type="ECO:0000259" key="18">
    <source>
        <dbReference type="Pfam" id="PF01923"/>
    </source>
</evidence>
<comment type="similarity">
    <text evidence="3 17">Belongs to the Cob(I)alamin adenosyltransferase family.</text>
</comment>
<evidence type="ECO:0000256" key="17">
    <source>
        <dbReference type="RuleBase" id="RU366026"/>
    </source>
</evidence>
<keyword evidence="9 17" id="KW-0547">Nucleotide-binding</keyword>
<sequence length="202" mass="22451">MAVHLTKIYTRTGDNGTTGLSNFDRVPKDDPRLVAYADCEETNCMIGQVLALSSPNNDVAEVLRRVQNELFDAGADLATPIEDNPQYPPLRILQSYIDQLEHDCDRFNEKLGKLDSFILPGGAPTAALIHTARVVCRRAERAAWAAVREFPDTTSALPAQYLNRLSDLLFIVGRVENLDANGESMDVRWVPGSHRQNKTQQS</sequence>
<evidence type="ECO:0000256" key="5">
    <source>
        <dbReference type="ARBA" id="ARBA00020963"/>
    </source>
</evidence>
<evidence type="ECO:0000256" key="8">
    <source>
        <dbReference type="ARBA" id="ARBA00022679"/>
    </source>
</evidence>
<dbReference type="PATRIC" id="fig|1348662.3.peg.1640"/>
<dbReference type="InterPro" id="IPR016030">
    <property type="entry name" value="CblAdoTrfase-like"/>
</dbReference>
<dbReference type="UniPathway" id="UPA00148">
    <property type="reaction ID" value="UER00233"/>
</dbReference>
<evidence type="ECO:0000256" key="2">
    <source>
        <dbReference type="ARBA" id="ARBA00005121"/>
    </source>
</evidence>
<dbReference type="OrthoDB" id="9778896at2"/>
<keyword evidence="11" id="KW-0627">Porphyrin biosynthesis</keyword>
<dbReference type="GO" id="GO:0009236">
    <property type="term" value="P:cobalamin biosynthetic process"/>
    <property type="evidence" value="ECO:0007669"/>
    <property type="project" value="UniProtKB-UniRule"/>
</dbReference>
<name>U3GZW1_9CORY</name>
<dbReference type="EC" id="2.5.1.17" evidence="4 17"/>
<dbReference type="STRING" id="1348662.CARG_08295"/>
<dbReference type="RefSeq" id="WP_021012159.1">
    <property type="nucleotide sequence ID" value="NC_022198.1"/>
</dbReference>
<dbReference type="Pfam" id="PF01923">
    <property type="entry name" value="Cob_adeno_trans"/>
    <property type="match status" value="1"/>
</dbReference>
<reference evidence="19 20" key="1">
    <citation type="journal article" date="2013" name="Genome Announc.">
        <title>Whole-Genome Sequence of the Clinical Strain Corynebacterium argentoratense DSM 44202, Isolated from a Human Throat Specimen.</title>
        <authorList>
            <person name="Bomholt C."/>
            <person name="Glaub A."/>
            <person name="Gravermann K."/>
            <person name="Albersmeier A."/>
            <person name="Brinkrolf K."/>
            <person name="Ruckert C."/>
            <person name="Tauch A."/>
        </authorList>
    </citation>
    <scope>NUCLEOTIDE SEQUENCE [LARGE SCALE GENOMIC DNA]</scope>
    <source>
        <strain evidence="19">DSM 44202</strain>
    </source>
</reference>
<evidence type="ECO:0000256" key="16">
    <source>
        <dbReference type="ARBA" id="ARBA00048692"/>
    </source>
</evidence>
<dbReference type="FunFam" id="1.20.1200.10:FF:000003">
    <property type="entry name" value="ATP:cob(I)alamin adenosyltransferase"/>
    <property type="match status" value="1"/>
</dbReference>
<dbReference type="GO" id="GO:0008817">
    <property type="term" value="F:corrinoid adenosyltransferase activity"/>
    <property type="evidence" value="ECO:0007669"/>
    <property type="project" value="UniProtKB-UniRule"/>
</dbReference>
<evidence type="ECO:0000256" key="15">
    <source>
        <dbReference type="ARBA" id="ARBA00048555"/>
    </source>
</evidence>
<protein>
    <recommendedName>
        <fullName evidence="5 17">Corrinoid adenosyltransferase</fullName>
        <ecNumber evidence="4 17">2.5.1.17</ecNumber>
    </recommendedName>
    <alternativeName>
        <fullName evidence="12 17">Cob(II)alamin adenosyltransferase</fullName>
    </alternativeName>
    <alternativeName>
        <fullName evidence="14 17">Cob(II)yrinic acid a,c-diamide adenosyltransferase</fullName>
    </alternativeName>
    <alternativeName>
        <fullName evidence="13 17">Cobinamide/cobalamin adenosyltransferase</fullName>
    </alternativeName>
</protein>
<organism evidence="19 20">
    <name type="scientific">Corynebacterium argentoratense DSM 44202</name>
    <dbReference type="NCBI Taxonomy" id="1348662"/>
    <lineage>
        <taxon>Bacteria</taxon>
        <taxon>Bacillati</taxon>
        <taxon>Actinomycetota</taxon>
        <taxon>Actinomycetes</taxon>
        <taxon>Mycobacteriales</taxon>
        <taxon>Corynebacteriaceae</taxon>
        <taxon>Corynebacterium</taxon>
    </lineage>
</organism>
<keyword evidence="7 17" id="KW-0169">Cobalamin biosynthesis</keyword>
<feature type="domain" description="Cobalamin adenosyltransferase-like" evidence="18">
    <location>
        <begin position="8"/>
        <end position="175"/>
    </location>
</feature>
<comment type="pathway">
    <text evidence="2 17">Cofactor biosynthesis; adenosylcobalamin biosynthesis; adenosylcobalamin from cob(II)yrinate a,c-diamide: step 2/7.</text>
</comment>
<dbReference type="InterPro" id="IPR036451">
    <property type="entry name" value="CblAdoTrfase-like_sf"/>
</dbReference>
<dbReference type="Gene3D" id="1.20.1200.10">
    <property type="entry name" value="Cobalamin adenosyltransferase-like"/>
    <property type="match status" value="1"/>
</dbReference>
<dbReference type="GO" id="GO:0005737">
    <property type="term" value="C:cytoplasm"/>
    <property type="evidence" value="ECO:0007669"/>
    <property type="project" value="UniProtKB-SubCell"/>
</dbReference>
<evidence type="ECO:0000256" key="6">
    <source>
        <dbReference type="ARBA" id="ARBA00022490"/>
    </source>
</evidence>
<evidence type="ECO:0000313" key="20">
    <source>
        <dbReference type="Proteomes" id="UP000016943"/>
    </source>
</evidence>
<evidence type="ECO:0000256" key="4">
    <source>
        <dbReference type="ARBA" id="ARBA00012454"/>
    </source>
</evidence>
<evidence type="ECO:0000256" key="7">
    <source>
        <dbReference type="ARBA" id="ARBA00022573"/>
    </source>
</evidence>
<evidence type="ECO:0000256" key="13">
    <source>
        <dbReference type="ARBA" id="ARBA00033334"/>
    </source>
</evidence>
<evidence type="ECO:0000256" key="14">
    <source>
        <dbReference type="ARBA" id="ARBA00033354"/>
    </source>
</evidence>
<keyword evidence="20" id="KW-1185">Reference proteome</keyword>
<gene>
    <name evidence="19" type="ORF">CARG_08295</name>
</gene>
<dbReference type="GO" id="GO:0005524">
    <property type="term" value="F:ATP binding"/>
    <property type="evidence" value="ECO:0007669"/>
    <property type="project" value="UniProtKB-UniRule"/>
</dbReference>
<evidence type="ECO:0000256" key="1">
    <source>
        <dbReference type="ARBA" id="ARBA00004496"/>
    </source>
</evidence>
<comment type="subcellular location">
    <subcellularLocation>
        <location evidence="1">Cytoplasm</location>
    </subcellularLocation>
</comment>
<dbReference type="Proteomes" id="UP000016943">
    <property type="component" value="Chromosome"/>
</dbReference>